<dbReference type="Gene3D" id="3.40.33.10">
    <property type="entry name" value="CAP"/>
    <property type="match status" value="1"/>
</dbReference>
<dbReference type="CDD" id="cd05379">
    <property type="entry name" value="CAP_bacterial"/>
    <property type="match status" value="1"/>
</dbReference>
<dbReference type="AlphaFoldDB" id="A0A3M8P8L5"/>
<organism evidence="3 4">
    <name type="scientific">Planococcus salinus</name>
    <dbReference type="NCBI Taxonomy" id="1848460"/>
    <lineage>
        <taxon>Bacteria</taxon>
        <taxon>Bacillati</taxon>
        <taxon>Bacillota</taxon>
        <taxon>Bacilli</taxon>
        <taxon>Bacillales</taxon>
        <taxon>Caryophanaceae</taxon>
        <taxon>Planococcus</taxon>
    </lineage>
</organism>
<dbReference type="SUPFAM" id="SSF55797">
    <property type="entry name" value="PR-1-like"/>
    <property type="match status" value="1"/>
</dbReference>
<name>A0A3M8P8L5_9BACL</name>
<dbReference type="Proteomes" id="UP000275473">
    <property type="component" value="Unassembled WGS sequence"/>
</dbReference>
<evidence type="ECO:0000259" key="2">
    <source>
        <dbReference type="PROSITE" id="PS51272"/>
    </source>
</evidence>
<dbReference type="InterPro" id="IPR035940">
    <property type="entry name" value="CAP_sf"/>
</dbReference>
<evidence type="ECO:0000313" key="3">
    <source>
        <dbReference type="EMBL" id="RNF39988.1"/>
    </source>
</evidence>
<reference evidence="3 4" key="1">
    <citation type="journal article" date="2018" name="Int. J. Syst. Evol. Microbiol.">
        <title>Planococcus salinus sp. nov., a moderately halophilic bacterium isolated from a saline-alkali soil.</title>
        <authorList>
            <person name="Gan L."/>
        </authorList>
    </citation>
    <scope>NUCLEOTIDE SEQUENCE [LARGE SCALE GENOMIC DNA]</scope>
    <source>
        <strain evidence="3 4">LCB217</strain>
    </source>
</reference>
<feature type="signal peptide" evidence="1">
    <location>
        <begin position="1"/>
        <end position="22"/>
    </location>
</feature>
<keyword evidence="1" id="KW-0732">Signal</keyword>
<dbReference type="PROSITE" id="PS51272">
    <property type="entry name" value="SLH"/>
    <property type="match status" value="3"/>
</dbReference>
<dbReference type="InterPro" id="IPR001119">
    <property type="entry name" value="SLH_dom"/>
</dbReference>
<dbReference type="Pfam" id="PF00188">
    <property type="entry name" value="CAP"/>
    <property type="match status" value="1"/>
</dbReference>
<keyword evidence="4" id="KW-1185">Reference proteome</keyword>
<feature type="domain" description="SLH" evidence="2">
    <location>
        <begin position="85"/>
        <end position="140"/>
    </location>
</feature>
<dbReference type="InterPro" id="IPR014044">
    <property type="entry name" value="CAP_dom"/>
</dbReference>
<evidence type="ECO:0000256" key="1">
    <source>
        <dbReference type="SAM" id="SignalP"/>
    </source>
</evidence>
<dbReference type="OrthoDB" id="9783944at2"/>
<dbReference type="PANTHER" id="PTHR31157:SF1">
    <property type="entry name" value="SCP DOMAIN-CONTAINING PROTEIN"/>
    <property type="match status" value="1"/>
</dbReference>
<sequence>MKKTFVAALAALLLAVPATAYADHFPDVSSKHWAYESIHSLSAAEIVNGYSTGFFRPDREVTRAQAAVILARALEVDTATTFQPDFQDIDPDYYAYPAVAALTEQGVFSNTGKFNPGQPLPRSQMAKIIVEGFDIVVDSNHQLAFRDVPSTLWAHDYIITLAEVGISEGYTPTTFRYGVNVTRGQLAAFIDRALQFERAVEEGTISYDATQQLYQGVNSTGSVAHETIPLVNQERANANLTALEEDPELTRIAQLKAEDMAENDYFEHTSPTYGEPWEMAVALGYPTNQVGENIAGGYKSPGETVAAWMDSQGHRENILRASYTHIGVGYAEDQDGFPYWVHMFSIR</sequence>
<feature type="domain" description="SLH" evidence="2">
    <location>
        <begin position="21"/>
        <end position="84"/>
    </location>
</feature>
<gene>
    <name evidence="3" type="ORF">EEX84_04950</name>
</gene>
<feature type="chain" id="PRO_5018109606" evidence="1">
    <location>
        <begin position="23"/>
        <end position="347"/>
    </location>
</feature>
<evidence type="ECO:0000313" key="4">
    <source>
        <dbReference type="Proteomes" id="UP000275473"/>
    </source>
</evidence>
<comment type="caution">
    <text evidence="3">The sequence shown here is derived from an EMBL/GenBank/DDBJ whole genome shotgun (WGS) entry which is preliminary data.</text>
</comment>
<dbReference type="Pfam" id="PF00395">
    <property type="entry name" value="SLH"/>
    <property type="match status" value="3"/>
</dbReference>
<dbReference type="EMBL" id="RIAX01000003">
    <property type="protein sequence ID" value="RNF39988.1"/>
    <property type="molecule type" value="Genomic_DNA"/>
</dbReference>
<dbReference type="PANTHER" id="PTHR31157">
    <property type="entry name" value="SCP DOMAIN-CONTAINING PROTEIN"/>
    <property type="match status" value="1"/>
</dbReference>
<dbReference type="RefSeq" id="WP_123164496.1">
    <property type="nucleotide sequence ID" value="NZ_RIAX01000003.1"/>
</dbReference>
<accession>A0A3M8P8L5</accession>
<protein>
    <submittedName>
        <fullName evidence="3">S-layer protein</fullName>
    </submittedName>
</protein>
<proteinExistence type="predicted"/>
<feature type="domain" description="SLH" evidence="2">
    <location>
        <begin position="141"/>
        <end position="204"/>
    </location>
</feature>